<organism evidence="4 6">
    <name type="scientific">Moritella viscosa</name>
    <dbReference type="NCBI Taxonomy" id="80854"/>
    <lineage>
        <taxon>Bacteria</taxon>
        <taxon>Pseudomonadati</taxon>
        <taxon>Pseudomonadota</taxon>
        <taxon>Gammaproteobacteria</taxon>
        <taxon>Alteromonadales</taxon>
        <taxon>Moritellaceae</taxon>
        <taxon>Moritella</taxon>
    </lineage>
</organism>
<dbReference type="CDD" id="cd00009">
    <property type="entry name" value="AAA"/>
    <property type="match status" value="1"/>
</dbReference>
<keyword evidence="1" id="KW-0812">Transmembrane</keyword>
<dbReference type="EMBL" id="FPLD01000066">
    <property type="protein sequence ID" value="SGZ02621.1"/>
    <property type="molecule type" value="Genomic_DNA"/>
</dbReference>
<dbReference type="HOGENOM" id="CLU_024125_3_0_6"/>
<protein>
    <submittedName>
        <fullName evidence="4">MSHA biogenesis protein MshM</fullName>
    </submittedName>
</protein>
<evidence type="ECO:0000313" key="5">
    <source>
        <dbReference type="Proteomes" id="UP000182660"/>
    </source>
</evidence>
<dbReference type="PANTHER" id="PTHR35894">
    <property type="entry name" value="GENERAL SECRETION PATHWAY PROTEIN A-RELATED"/>
    <property type="match status" value="1"/>
</dbReference>
<dbReference type="AlphaFoldDB" id="A0A090INM6"/>
<dbReference type="OrthoDB" id="9780149at2"/>
<accession>A0A090INM6</accession>
<dbReference type="GO" id="GO:0016887">
    <property type="term" value="F:ATP hydrolysis activity"/>
    <property type="evidence" value="ECO:0007669"/>
    <property type="project" value="InterPro"/>
</dbReference>
<evidence type="ECO:0000313" key="6">
    <source>
        <dbReference type="Proteomes" id="UP000183794"/>
    </source>
</evidence>
<dbReference type="PATRIC" id="fig|80854.5.peg.4504"/>
<keyword evidence="1" id="KW-1133">Transmembrane helix</keyword>
<evidence type="ECO:0000256" key="1">
    <source>
        <dbReference type="SAM" id="Phobius"/>
    </source>
</evidence>
<dbReference type="GeneID" id="61296231"/>
<evidence type="ECO:0000259" key="2">
    <source>
        <dbReference type="Pfam" id="PF13401"/>
    </source>
</evidence>
<dbReference type="STRING" id="80854.MVIS_4247"/>
<dbReference type="KEGG" id="mvs:MVIS_4247"/>
<name>A0A090INM6_9GAMM</name>
<feature type="domain" description="ORC1/DEAH AAA+ ATPase" evidence="2">
    <location>
        <begin position="41"/>
        <end position="169"/>
    </location>
</feature>
<dbReference type="SUPFAM" id="SSF52540">
    <property type="entry name" value="P-loop containing nucleoside triphosphate hydrolases"/>
    <property type="match status" value="1"/>
</dbReference>
<proteinExistence type="predicted"/>
<dbReference type="InterPro" id="IPR049945">
    <property type="entry name" value="AAA_22"/>
</dbReference>
<sequence length="298" mass="33383">MYNAHFGLTEVPFGLTPNTQFYHPLVPHFEALQVLTTALASGEGFIKVTGEVGTGKTLICRKLLNELGDDYVIAYLPNPYLTPNEMRAAVASELGIDASLDQHKLTEALNHQLISLSAEAKQVVLLIDEAQMLPHETLEALRLISNLETESKKLMQVVLFGQPELDTRLKQDNLRQLRQRITFSYQLRPLLINETASYVEHRLTVSGYRGASLFEPRALRMLHQASGGIPRLINVLAHKCLMLSYGLNDHKVSVALVKLAIKDTESAIQRRNLRLPILAGVLVIEVILVIWWFGESML</sequence>
<evidence type="ECO:0000313" key="4">
    <source>
        <dbReference type="EMBL" id="SGZ02621.1"/>
    </source>
</evidence>
<feature type="transmembrane region" description="Helical" evidence="1">
    <location>
        <begin position="275"/>
        <end position="294"/>
    </location>
</feature>
<reference evidence="4 6" key="1">
    <citation type="submission" date="2016-11" db="EMBL/GenBank/DDBJ databases">
        <authorList>
            <person name="Jaros S."/>
            <person name="Januszkiewicz K."/>
            <person name="Wedrychowicz H."/>
        </authorList>
    </citation>
    <scope>NUCLEOTIDE SEQUENCE [LARGE SCALE GENOMIC DNA]</scope>
    <source>
        <strain evidence="4">NVI 5450</strain>
    </source>
</reference>
<dbReference type="PANTHER" id="PTHR35894:SF7">
    <property type="entry name" value="GENERAL SECRETION PATHWAY PROTEIN A-RELATED"/>
    <property type="match status" value="1"/>
</dbReference>
<keyword evidence="1" id="KW-0472">Membrane</keyword>
<dbReference type="Proteomes" id="UP000183794">
    <property type="component" value="Unassembled WGS sequence"/>
</dbReference>
<reference evidence="3 5" key="2">
    <citation type="submission" date="2016-11" db="EMBL/GenBank/DDBJ databases">
        <authorList>
            <person name="Klemetsen T."/>
        </authorList>
    </citation>
    <scope>NUCLEOTIDE SEQUENCE [LARGE SCALE GENOMIC DNA]</scope>
    <source>
        <strain evidence="3">MT 2528</strain>
    </source>
</reference>
<dbReference type="Gene3D" id="3.40.50.300">
    <property type="entry name" value="P-loop containing nucleotide triphosphate hydrolases"/>
    <property type="match status" value="1"/>
</dbReference>
<evidence type="ECO:0000313" key="3">
    <source>
        <dbReference type="EMBL" id="SGY92364.1"/>
    </source>
</evidence>
<gene>
    <name evidence="3" type="ORF">MT2528_2373</name>
    <name evidence="4" type="ORF">NVI5450_2578</name>
</gene>
<dbReference type="InterPro" id="IPR027417">
    <property type="entry name" value="P-loop_NTPase"/>
</dbReference>
<keyword evidence="5" id="KW-1185">Reference proteome</keyword>
<dbReference type="Proteomes" id="UP000182660">
    <property type="component" value="Unassembled WGS sequence"/>
</dbReference>
<dbReference type="EMBL" id="FPLJ01000052">
    <property type="protein sequence ID" value="SGY92364.1"/>
    <property type="molecule type" value="Genomic_DNA"/>
</dbReference>
<dbReference type="RefSeq" id="WP_045112176.1">
    <property type="nucleotide sequence ID" value="NZ_CAWQZC010000139.1"/>
</dbReference>
<dbReference type="Pfam" id="PF13401">
    <property type="entry name" value="AAA_22"/>
    <property type="match status" value="1"/>
</dbReference>
<dbReference type="InterPro" id="IPR052026">
    <property type="entry name" value="ExeA_AAA_ATPase_DNA-bind"/>
</dbReference>